<reference evidence="1" key="1">
    <citation type="submission" date="2022-03" db="EMBL/GenBank/DDBJ databases">
        <title>Draft genome sequence of Aduncisulcus paluster, a free-living microaerophilic Fornicata.</title>
        <authorList>
            <person name="Yuyama I."/>
            <person name="Kume K."/>
            <person name="Tamura T."/>
            <person name="Inagaki Y."/>
            <person name="Hashimoto T."/>
        </authorList>
    </citation>
    <scope>NUCLEOTIDE SEQUENCE</scope>
    <source>
        <strain evidence="1">NY0171</strain>
    </source>
</reference>
<dbReference type="EMBL" id="BQXS01006253">
    <property type="protein sequence ID" value="GKT18688.1"/>
    <property type="molecule type" value="Genomic_DNA"/>
</dbReference>
<feature type="non-terminal residue" evidence="1">
    <location>
        <position position="203"/>
    </location>
</feature>
<gene>
    <name evidence="1" type="ORF">ADUPG1_004269</name>
</gene>
<proteinExistence type="predicted"/>
<accession>A0ABQ5JZ60</accession>
<dbReference type="Proteomes" id="UP001057375">
    <property type="component" value="Unassembled WGS sequence"/>
</dbReference>
<sequence length="203" mass="23573">SRELGIPLTTLYPFKASFYHSFGYGYGVPVYNYKSAPADFKDYGIREGLSYLDSFTFDPLEACYNKFVEDNHGMMFKSTTDKYKIERMKEGRILVYKEKGEITGFYHILRGIEYVPDPIHLPLISHKLNDTSLGMMYMALDPAELIEWVEDRVEENLVFNIIHPKHKDLDQMVESFEINPGHLEKLELDMSLQSFTSWIMGAV</sequence>
<feature type="non-terminal residue" evidence="1">
    <location>
        <position position="1"/>
    </location>
</feature>
<evidence type="ECO:0000313" key="1">
    <source>
        <dbReference type="EMBL" id="GKT18688.1"/>
    </source>
</evidence>
<dbReference type="SUPFAM" id="SSF55729">
    <property type="entry name" value="Acyl-CoA N-acyltransferases (Nat)"/>
    <property type="match status" value="1"/>
</dbReference>
<name>A0ABQ5JZ60_9EUKA</name>
<organism evidence="1 2">
    <name type="scientific">Aduncisulcus paluster</name>
    <dbReference type="NCBI Taxonomy" id="2918883"/>
    <lineage>
        <taxon>Eukaryota</taxon>
        <taxon>Metamonada</taxon>
        <taxon>Carpediemonas-like organisms</taxon>
        <taxon>Aduncisulcus</taxon>
    </lineage>
</organism>
<evidence type="ECO:0000313" key="2">
    <source>
        <dbReference type="Proteomes" id="UP001057375"/>
    </source>
</evidence>
<comment type="caution">
    <text evidence="1">The sequence shown here is derived from an EMBL/GenBank/DDBJ whole genome shotgun (WGS) entry which is preliminary data.</text>
</comment>
<keyword evidence="2" id="KW-1185">Reference proteome</keyword>
<protein>
    <submittedName>
        <fullName evidence="1">GNAT family N-acetyltransferase</fullName>
    </submittedName>
</protein>
<dbReference type="InterPro" id="IPR016181">
    <property type="entry name" value="Acyl_CoA_acyltransferase"/>
</dbReference>